<evidence type="ECO:0000313" key="10">
    <source>
        <dbReference type="EMBL" id="MFC4362470.1"/>
    </source>
</evidence>
<evidence type="ECO:0000256" key="7">
    <source>
        <dbReference type="ARBA" id="ARBA00049180"/>
    </source>
</evidence>
<dbReference type="EMBL" id="JBHSCX010000006">
    <property type="protein sequence ID" value="MFC4362470.1"/>
    <property type="molecule type" value="Genomic_DNA"/>
</dbReference>
<dbReference type="Pfam" id="PF01053">
    <property type="entry name" value="Cys_Met_Meta_PP"/>
    <property type="match status" value="1"/>
</dbReference>
<name>A0ABV8V5C8_9GAMM</name>
<dbReference type="NCBIfam" id="TIGR01328">
    <property type="entry name" value="met_gam_lyase"/>
    <property type="match status" value="1"/>
</dbReference>
<evidence type="ECO:0000256" key="9">
    <source>
        <dbReference type="SAM" id="MobiDB-lite"/>
    </source>
</evidence>
<protein>
    <recommendedName>
        <fullName evidence="4">L-methionine gamma-lyase</fullName>
        <ecNumber evidence="3">4.4.1.11</ecNumber>
    </recommendedName>
</protein>
<dbReference type="InterPro" id="IPR015424">
    <property type="entry name" value="PyrdxlP-dep_Trfase"/>
</dbReference>
<comment type="cofactor">
    <cofactor evidence="1 8">
        <name>pyridoxal 5'-phosphate</name>
        <dbReference type="ChEBI" id="CHEBI:597326"/>
    </cofactor>
</comment>
<dbReference type="InterPro" id="IPR015422">
    <property type="entry name" value="PyrdxlP-dep_Trfase_small"/>
</dbReference>
<comment type="similarity">
    <text evidence="2">Belongs to the trans-sulfuration enzymes family. L-methionine gamma-lyase subfamily.</text>
</comment>
<keyword evidence="5 8" id="KW-0663">Pyridoxal phosphate</keyword>
<dbReference type="Proteomes" id="UP001595840">
    <property type="component" value="Unassembled WGS sequence"/>
</dbReference>
<proteinExistence type="inferred from homology"/>
<evidence type="ECO:0000256" key="6">
    <source>
        <dbReference type="ARBA" id="ARBA00023239"/>
    </source>
</evidence>
<reference evidence="11" key="1">
    <citation type="journal article" date="2019" name="Int. J. Syst. Evol. Microbiol.">
        <title>The Global Catalogue of Microorganisms (GCM) 10K type strain sequencing project: providing services to taxonomists for standard genome sequencing and annotation.</title>
        <authorList>
            <consortium name="The Broad Institute Genomics Platform"/>
            <consortium name="The Broad Institute Genome Sequencing Center for Infectious Disease"/>
            <person name="Wu L."/>
            <person name="Ma J."/>
        </authorList>
    </citation>
    <scope>NUCLEOTIDE SEQUENCE [LARGE SCALE GENOMIC DNA]</scope>
    <source>
        <strain evidence="11">CECT 8570</strain>
    </source>
</reference>
<comment type="caution">
    <text evidence="10">The sequence shown here is derived from an EMBL/GenBank/DDBJ whole genome shotgun (WGS) entry which is preliminary data.</text>
</comment>
<dbReference type="SUPFAM" id="SSF53383">
    <property type="entry name" value="PLP-dependent transferases"/>
    <property type="match status" value="1"/>
</dbReference>
<keyword evidence="6 10" id="KW-0456">Lyase</keyword>
<evidence type="ECO:0000256" key="5">
    <source>
        <dbReference type="ARBA" id="ARBA00022898"/>
    </source>
</evidence>
<keyword evidence="11" id="KW-1185">Reference proteome</keyword>
<gene>
    <name evidence="10" type="primary">megL</name>
    <name evidence="10" type="ORF">ACFOX3_09155</name>
</gene>
<dbReference type="EC" id="4.4.1.11" evidence="3"/>
<dbReference type="GO" id="GO:0018826">
    <property type="term" value="F:methionine gamma-lyase activity"/>
    <property type="evidence" value="ECO:0007669"/>
    <property type="project" value="UniProtKB-EC"/>
</dbReference>
<dbReference type="PROSITE" id="PS00868">
    <property type="entry name" value="CYS_MET_METAB_PP"/>
    <property type="match status" value="1"/>
</dbReference>
<evidence type="ECO:0000256" key="2">
    <source>
        <dbReference type="ARBA" id="ARBA00008667"/>
    </source>
</evidence>
<dbReference type="InterPro" id="IPR015421">
    <property type="entry name" value="PyrdxlP-dep_Trfase_major"/>
</dbReference>
<dbReference type="PIRSF" id="PIRSF001434">
    <property type="entry name" value="CGS"/>
    <property type="match status" value="1"/>
</dbReference>
<dbReference type="Gene3D" id="3.40.640.10">
    <property type="entry name" value="Type I PLP-dependent aspartate aminotransferase-like (Major domain)"/>
    <property type="match status" value="1"/>
</dbReference>
<dbReference type="InterPro" id="IPR054542">
    <property type="entry name" value="Cys_met_metab_PP"/>
</dbReference>
<accession>A0ABV8V5C8</accession>
<dbReference type="PANTHER" id="PTHR11808:SF80">
    <property type="entry name" value="CYSTATHIONINE GAMMA-LYASE"/>
    <property type="match status" value="1"/>
</dbReference>
<organism evidence="10 11">
    <name type="scientific">Simiduia curdlanivorans</name>
    <dbReference type="NCBI Taxonomy" id="1492769"/>
    <lineage>
        <taxon>Bacteria</taxon>
        <taxon>Pseudomonadati</taxon>
        <taxon>Pseudomonadota</taxon>
        <taxon>Gammaproteobacteria</taxon>
        <taxon>Cellvibrionales</taxon>
        <taxon>Cellvibrionaceae</taxon>
        <taxon>Simiduia</taxon>
    </lineage>
</organism>
<dbReference type="CDD" id="cd00614">
    <property type="entry name" value="CGS_like"/>
    <property type="match status" value="1"/>
</dbReference>
<feature type="compositionally biased region" description="Polar residues" evidence="9">
    <location>
        <begin position="9"/>
        <end position="20"/>
    </location>
</feature>
<dbReference type="RefSeq" id="WP_290260488.1">
    <property type="nucleotide sequence ID" value="NZ_JAUFQG010000004.1"/>
</dbReference>
<evidence type="ECO:0000256" key="3">
    <source>
        <dbReference type="ARBA" id="ARBA00012222"/>
    </source>
</evidence>
<dbReference type="InterPro" id="IPR000277">
    <property type="entry name" value="Cys/Met-Metab_PyrdxlP-dep_enz"/>
</dbReference>
<sequence>MWTSKHLETNTIHGGKTSQGEFGPLSTPIYQTSTFVFDSVEQGAERFAGEAQGHIYSRLGNPTVDELEARMALLEGTEAAAAFGSGMGAVSAAVLGLLKQGDHLVTSHRLYGCTFALFNHQLPAFGIEVSFVDLSDERAVRAAIKPNTKVIYGETPINPCLSVIDLDLIAIIAKSANITTIIDNTFMSPVLQQPAKHGIDIILHSATKFLNGHGDVVAGILCGKKDIIDQIKMTTRKDMGAIISPHDAWLIIRGLKTLHLRVERHNQNALAVASYLQDHPMIKKVDYPGLASHSGYKLLGKQMHGGGGVLAFELNGSFDQAVAFMNQLQMCKRAVSLGDAETLIQHPASMTHSTYEPEELAAAGIPQTLVRLAAGLEHVDDIIADIEQALVSAKKHAKSAA</sequence>
<evidence type="ECO:0000256" key="1">
    <source>
        <dbReference type="ARBA" id="ARBA00001933"/>
    </source>
</evidence>
<dbReference type="PANTHER" id="PTHR11808">
    <property type="entry name" value="TRANS-SULFURATION ENZYME FAMILY MEMBER"/>
    <property type="match status" value="1"/>
</dbReference>
<evidence type="ECO:0000256" key="4">
    <source>
        <dbReference type="ARBA" id="ARBA00019040"/>
    </source>
</evidence>
<feature type="region of interest" description="Disordered" evidence="9">
    <location>
        <begin position="1"/>
        <end position="20"/>
    </location>
</feature>
<dbReference type="Gene3D" id="3.90.1150.10">
    <property type="entry name" value="Aspartate Aminotransferase, domain 1"/>
    <property type="match status" value="1"/>
</dbReference>
<evidence type="ECO:0000256" key="8">
    <source>
        <dbReference type="RuleBase" id="RU362118"/>
    </source>
</evidence>
<evidence type="ECO:0000313" key="11">
    <source>
        <dbReference type="Proteomes" id="UP001595840"/>
    </source>
</evidence>
<dbReference type="InterPro" id="IPR006237">
    <property type="entry name" value="L-Met_gamma_lys"/>
</dbReference>
<comment type="catalytic activity">
    <reaction evidence="7">
        <text>L-methionine + H2O = methanethiol + 2-oxobutanoate + NH4(+)</text>
        <dbReference type="Rhea" id="RHEA:23800"/>
        <dbReference type="ChEBI" id="CHEBI:15377"/>
        <dbReference type="ChEBI" id="CHEBI:16007"/>
        <dbReference type="ChEBI" id="CHEBI:16763"/>
        <dbReference type="ChEBI" id="CHEBI:28938"/>
        <dbReference type="ChEBI" id="CHEBI:57844"/>
        <dbReference type="EC" id="4.4.1.11"/>
    </reaction>
</comment>